<evidence type="ECO:0000256" key="3">
    <source>
        <dbReference type="ARBA" id="ARBA00009400"/>
    </source>
</evidence>
<dbReference type="CDD" id="cd01572">
    <property type="entry name" value="QPRTase"/>
    <property type="match status" value="1"/>
</dbReference>
<dbReference type="PIRSF" id="PIRSF006250">
    <property type="entry name" value="NadC_ModD"/>
    <property type="match status" value="1"/>
</dbReference>
<dbReference type="GO" id="GO:0034213">
    <property type="term" value="P:quinolinate catabolic process"/>
    <property type="evidence" value="ECO:0007669"/>
    <property type="project" value="TreeGrafter"/>
</dbReference>
<dbReference type="InterPro" id="IPR022412">
    <property type="entry name" value="Quinolinate_PRibosylTrfase_N"/>
</dbReference>
<dbReference type="SUPFAM" id="SSF54675">
    <property type="entry name" value="Nicotinate/Quinolinate PRTase N-terminal domain-like"/>
    <property type="match status" value="1"/>
</dbReference>
<proteinExistence type="inferred from homology"/>
<feature type="domain" description="Quinolinate phosphoribosyl transferase C-terminal" evidence="13">
    <location>
        <begin position="101"/>
        <end position="265"/>
    </location>
</feature>
<keyword evidence="6" id="KW-0662">Pyridine nucleotide biosynthesis</keyword>
<evidence type="ECO:0000256" key="12">
    <source>
        <dbReference type="PIRNR" id="PIRNR006250"/>
    </source>
</evidence>
<dbReference type="GO" id="GO:0005737">
    <property type="term" value="C:cytoplasm"/>
    <property type="evidence" value="ECO:0007669"/>
    <property type="project" value="TreeGrafter"/>
</dbReference>
<dbReference type="SUPFAM" id="SSF51690">
    <property type="entry name" value="Nicotinate/Quinolinate PRTase C-terminal domain-like"/>
    <property type="match status" value="1"/>
</dbReference>
<evidence type="ECO:0000259" key="13">
    <source>
        <dbReference type="Pfam" id="PF01729"/>
    </source>
</evidence>
<evidence type="ECO:0000256" key="5">
    <source>
        <dbReference type="ARBA" id="ARBA00011944"/>
    </source>
</evidence>
<protein>
    <recommendedName>
        <fullName evidence="11">Probable nicotinate-nucleotide pyrophosphorylase [carboxylating]</fullName>
        <ecNumber evidence="5">2.4.2.19</ecNumber>
    </recommendedName>
    <alternativeName>
        <fullName evidence="9">Quinolinate phosphoribosyltransferase [decarboxylating]</fullName>
    </alternativeName>
</protein>
<evidence type="ECO:0000313" key="16">
    <source>
        <dbReference type="Proteomes" id="UP000435910"/>
    </source>
</evidence>
<dbReference type="PANTHER" id="PTHR32179:SF3">
    <property type="entry name" value="NICOTINATE-NUCLEOTIDE PYROPHOSPHORYLASE [CARBOXYLATING]"/>
    <property type="match status" value="1"/>
</dbReference>
<evidence type="ECO:0000256" key="4">
    <source>
        <dbReference type="ARBA" id="ARBA00011218"/>
    </source>
</evidence>
<dbReference type="EMBL" id="NILC01000028">
    <property type="protein sequence ID" value="TWL23542.1"/>
    <property type="molecule type" value="Genomic_DNA"/>
</dbReference>
<keyword evidence="7 12" id="KW-0328">Glycosyltransferase</keyword>
<evidence type="ECO:0000256" key="7">
    <source>
        <dbReference type="ARBA" id="ARBA00022676"/>
    </source>
</evidence>
<dbReference type="InterPro" id="IPR013785">
    <property type="entry name" value="Aldolase_TIM"/>
</dbReference>
<evidence type="ECO:0000259" key="14">
    <source>
        <dbReference type="Pfam" id="PF02749"/>
    </source>
</evidence>
<dbReference type="GO" id="GO:0004514">
    <property type="term" value="F:nicotinate-nucleotide diphosphorylase (carboxylating) activity"/>
    <property type="evidence" value="ECO:0007669"/>
    <property type="project" value="UniProtKB-EC"/>
</dbReference>
<feature type="domain" description="Quinolinate phosphoribosyl transferase N-terminal" evidence="14">
    <location>
        <begin position="14"/>
        <end position="99"/>
    </location>
</feature>
<dbReference type="Pfam" id="PF02749">
    <property type="entry name" value="QRPTase_N"/>
    <property type="match status" value="1"/>
</dbReference>
<comment type="function">
    <text evidence="1">Involved in the catabolism of quinolinic acid (QA).</text>
</comment>
<sequence length="271" mass="29289">MLKEFFKEDIGRGDLTSEAVFDDNHQCEAVITAKDDGLFAGELVILEGFRLLDETIAVHMLKTDGEAVRKGETIARLKGRAASLMTGERVVLNLIQRMSGIATLTKQSIIRLNDPNIAICDTRKTTPGLRILEKYAVKTGGGSNHRFGLDGGIMIKDNHIAACGSISKAVEKARSACGHMVKIEVEIESEQELHEAIEAGADIIMFDNCPPETVKAFAEMTPAGIITEASGGISFENLPAYRGTGVHCISLGYLTHSAKSLDISMNVDLKK</sequence>
<dbReference type="FunFam" id="3.90.1170.20:FF:000001">
    <property type="entry name" value="Nicotinate-nucleotide diphosphorylase (Carboxylating)"/>
    <property type="match status" value="1"/>
</dbReference>
<comment type="subunit">
    <text evidence="4">Hexamer formed by 3 homodimers.</text>
</comment>
<dbReference type="Gene3D" id="3.90.1170.20">
    <property type="entry name" value="Quinolinate phosphoribosyl transferase, N-terminal domain"/>
    <property type="match status" value="1"/>
</dbReference>
<dbReference type="InterPro" id="IPR027277">
    <property type="entry name" value="NadC/ModD"/>
</dbReference>
<evidence type="ECO:0000256" key="8">
    <source>
        <dbReference type="ARBA" id="ARBA00022679"/>
    </source>
</evidence>
<evidence type="ECO:0000256" key="10">
    <source>
        <dbReference type="ARBA" id="ARBA00047445"/>
    </source>
</evidence>
<dbReference type="Gene3D" id="3.20.20.70">
    <property type="entry name" value="Aldolase class I"/>
    <property type="match status" value="1"/>
</dbReference>
<reference evidence="15 16" key="1">
    <citation type="submission" date="2019-06" db="EMBL/GenBank/DDBJ databases">
        <title>Genome sequence analysis of &gt;100 Bacillus licheniformis strains suggests intrinsic resistance to this species.</title>
        <authorList>
            <person name="Wels M."/>
            <person name="Siezen R.J."/>
            <person name="Johansen E."/>
            <person name="Stuer-Lauridsen B."/>
            <person name="Bjerre K."/>
            <person name="Nielsen B.K.K."/>
        </authorList>
    </citation>
    <scope>NUCLEOTIDE SEQUENCE [LARGE SCALE GENOMIC DNA]</scope>
    <source>
        <strain evidence="15 16">BAC-16736</strain>
    </source>
</reference>
<comment type="similarity">
    <text evidence="3 12">Belongs to the NadC/ModD family.</text>
</comment>
<dbReference type="Proteomes" id="UP000435910">
    <property type="component" value="Unassembled WGS sequence"/>
</dbReference>
<dbReference type="InterPro" id="IPR004393">
    <property type="entry name" value="NadC"/>
</dbReference>
<comment type="catalytic activity">
    <reaction evidence="10">
        <text>nicotinate beta-D-ribonucleotide + CO2 + diphosphate = quinolinate + 5-phospho-alpha-D-ribose 1-diphosphate + 2 H(+)</text>
        <dbReference type="Rhea" id="RHEA:12733"/>
        <dbReference type="ChEBI" id="CHEBI:15378"/>
        <dbReference type="ChEBI" id="CHEBI:16526"/>
        <dbReference type="ChEBI" id="CHEBI:29959"/>
        <dbReference type="ChEBI" id="CHEBI:33019"/>
        <dbReference type="ChEBI" id="CHEBI:57502"/>
        <dbReference type="ChEBI" id="CHEBI:58017"/>
        <dbReference type="EC" id="2.4.2.19"/>
    </reaction>
</comment>
<comment type="caution">
    <text evidence="15">The sequence shown here is derived from an EMBL/GenBank/DDBJ whole genome shotgun (WGS) entry which is preliminary data.</text>
</comment>
<name>A0A8B5Y8S4_BACLI</name>
<dbReference type="PANTHER" id="PTHR32179">
    <property type="entry name" value="NICOTINATE-NUCLEOTIDE PYROPHOSPHORYLASE [CARBOXYLATING]"/>
    <property type="match status" value="1"/>
</dbReference>
<keyword evidence="8 12" id="KW-0808">Transferase</keyword>
<evidence type="ECO:0000313" key="15">
    <source>
        <dbReference type="EMBL" id="TWL23542.1"/>
    </source>
</evidence>
<dbReference type="EC" id="2.4.2.19" evidence="5"/>
<dbReference type="NCBIfam" id="TIGR00078">
    <property type="entry name" value="nadC"/>
    <property type="match status" value="1"/>
</dbReference>
<evidence type="ECO:0000256" key="2">
    <source>
        <dbReference type="ARBA" id="ARBA00004893"/>
    </source>
</evidence>
<dbReference type="GO" id="GO:0009435">
    <property type="term" value="P:NAD+ biosynthetic process"/>
    <property type="evidence" value="ECO:0007669"/>
    <property type="project" value="UniProtKB-UniPathway"/>
</dbReference>
<evidence type="ECO:0000256" key="6">
    <source>
        <dbReference type="ARBA" id="ARBA00022642"/>
    </source>
</evidence>
<accession>A0A8B5Y8S4</accession>
<comment type="pathway">
    <text evidence="2">Cofactor biosynthesis; NAD(+) biosynthesis; nicotinate D-ribonucleotide from quinolinate: step 1/1.</text>
</comment>
<evidence type="ECO:0000256" key="11">
    <source>
        <dbReference type="ARBA" id="ARBA00069173"/>
    </source>
</evidence>
<dbReference type="InterPro" id="IPR002638">
    <property type="entry name" value="Quinolinate_PRibosylTrfase_C"/>
</dbReference>
<dbReference type="FunFam" id="3.20.20.70:FF:000030">
    <property type="entry name" value="Nicotinate-nucleotide pyrophosphorylase, carboxylating"/>
    <property type="match status" value="1"/>
</dbReference>
<dbReference type="InterPro" id="IPR037128">
    <property type="entry name" value="Quinolinate_PRibosylTase_N_sf"/>
</dbReference>
<dbReference type="AlphaFoldDB" id="A0A8B5Y8S4"/>
<dbReference type="Pfam" id="PF01729">
    <property type="entry name" value="QRPTase_C"/>
    <property type="match status" value="1"/>
</dbReference>
<organism evidence="15 16">
    <name type="scientific">Bacillus licheniformis</name>
    <dbReference type="NCBI Taxonomy" id="1402"/>
    <lineage>
        <taxon>Bacteria</taxon>
        <taxon>Bacillati</taxon>
        <taxon>Bacillota</taxon>
        <taxon>Bacilli</taxon>
        <taxon>Bacillales</taxon>
        <taxon>Bacillaceae</taxon>
        <taxon>Bacillus</taxon>
    </lineage>
</organism>
<evidence type="ECO:0000256" key="1">
    <source>
        <dbReference type="ARBA" id="ARBA00003237"/>
    </source>
</evidence>
<dbReference type="UniPathway" id="UPA00253">
    <property type="reaction ID" value="UER00331"/>
</dbReference>
<gene>
    <name evidence="15" type="ORF">CHCC16736_1250</name>
</gene>
<dbReference type="InterPro" id="IPR036068">
    <property type="entry name" value="Nicotinate_pribotase-like_C"/>
</dbReference>
<evidence type="ECO:0000256" key="9">
    <source>
        <dbReference type="ARBA" id="ARBA00033102"/>
    </source>
</evidence>